<name>A0A1T4NQ15_9BACT</name>
<keyword evidence="2" id="KW-1185">Reference proteome</keyword>
<accession>A0A1T4NQ15</accession>
<evidence type="ECO:0000313" key="2">
    <source>
        <dbReference type="Proteomes" id="UP000190888"/>
    </source>
</evidence>
<evidence type="ECO:0000313" key="1">
    <source>
        <dbReference type="EMBL" id="SJZ80888.1"/>
    </source>
</evidence>
<gene>
    <name evidence="1" type="ORF">SAMN04488132_104337</name>
</gene>
<dbReference type="Proteomes" id="UP000190888">
    <property type="component" value="Unassembled WGS sequence"/>
</dbReference>
<dbReference type="AlphaFoldDB" id="A0A1T4NQ15"/>
<protein>
    <submittedName>
        <fullName evidence="1">Uncharacterized protein</fullName>
    </submittedName>
</protein>
<dbReference type="EMBL" id="FUWH01000004">
    <property type="protein sequence ID" value="SJZ80888.1"/>
    <property type="molecule type" value="Genomic_DNA"/>
</dbReference>
<proteinExistence type="predicted"/>
<dbReference type="STRING" id="413434.SAMN04488132_104337"/>
<reference evidence="1 2" key="1">
    <citation type="submission" date="2017-02" db="EMBL/GenBank/DDBJ databases">
        <authorList>
            <person name="Peterson S.W."/>
        </authorList>
    </citation>
    <scope>NUCLEOTIDE SEQUENCE [LARGE SCALE GENOMIC DNA]</scope>
    <source>
        <strain evidence="1 2">DSM 22335</strain>
    </source>
</reference>
<sequence>MFHRELVAGRATGNDIMPLLVAWAQMFGRYSLSLMSPEGDSAQHASAISETPYKFQPSGRCHHLCRSGRWASSLRQRFFGLYRNVLRIISIACAALGTEPKEAPLQRLVWSFGCQLIVTILLSPSAPQRRLCKD</sequence>
<organism evidence="1 2">
    <name type="scientific">Sediminibacterium ginsengisoli</name>
    <dbReference type="NCBI Taxonomy" id="413434"/>
    <lineage>
        <taxon>Bacteria</taxon>
        <taxon>Pseudomonadati</taxon>
        <taxon>Bacteroidota</taxon>
        <taxon>Chitinophagia</taxon>
        <taxon>Chitinophagales</taxon>
        <taxon>Chitinophagaceae</taxon>
        <taxon>Sediminibacterium</taxon>
    </lineage>
</organism>